<name>A0A4Y2GFQ2_ARAVE</name>
<dbReference type="AlphaFoldDB" id="A0A4Y2GFQ2"/>
<reference evidence="2 3" key="1">
    <citation type="journal article" date="2019" name="Sci. Rep.">
        <title>Orb-weaving spider Araneus ventricosus genome elucidates the spidroin gene catalogue.</title>
        <authorList>
            <person name="Kono N."/>
            <person name="Nakamura H."/>
            <person name="Ohtoshi R."/>
            <person name="Moran D.A.P."/>
            <person name="Shinohara A."/>
            <person name="Yoshida Y."/>
            <person name="Fujiwara M."/>
            <person name="Mori M."/>
            <person name="Tomita M."/>
            <person name="Arakawa K."/>
        </authorList>
    </citation>
    <scope>NUCLEOTIDE SEQUENCE [LARGE SCALE GENOMIC DNA]</scope>
</reference>
<feature type="region of interest" description="Disordered" evidence="1">
    <location>
        <begin position="68"/>
        <end position="101"/>
    </location>
</feature>
<feature type="compositionally biased region" description="Basic and acidic residues" evidence="1">
    <location>
        <begin position="73"/>
        <end position="92"/>
    </location>
</feature>
<proteinExistence type="predicted"/>
<evidence type="ECO:0000313" key="3">
    <source>
        <dbReference type="Proteomes" id="UP000499080"/>
    </source>
</evidence>
<gene>
    <name evidence="2" type="ORF">AVEN_272601_1</name>
</gene>
<dbReference type="EMBL" id="BGPR01001388">
    <property type="protein sequence ID" value="GBM52672.1"/>
    <property type="molecule type" value="Genomic_DNA"/>
</dbReference>
<organism evidence="2 3">
    <name type="scientific">Araneus ventricosus</name>
    <name type="common">Orbweaver spider</name>
    <name type="synonym">Epeira ventricosa</name>
    <dbReference type="NCBI Taxonomy" id="182803"/>
    <lineage>
        <taxon>Eukaryota</taxon>
        <taxon>Metazoa</taxon>
        <taxon>Ecdysozoa</taxon>
        <taxon>Arthropoda</taxon>
        <taxon>Chelicerata</taxon>
        <taxon>Arachnida</taxon>
        <taxon>Araneae</taxon>
        <taxon>Araneomorphae</taxon>
        <taxon>Entelegynae</taxon>
        <taxon>Araneoidea</taxon>
        <taxon>Araneidae</taxon>
        <taxon>Araneus</taxon>
    </lineage>
</organism>
<comment type="caution">
    <text evidence="2">The sequence shown here is derived from an EMBL/GenBank/DDBJ whole genome shotgun (WGS) entry which is preliminary data.</text>
</comment>
<keyword evidence="3" id="KW-1185">Reference proteome</keyword>
<accession>A0A4Y2GFQ2</accession>
<protein>
    <submittedName>
        <fullName evidence="2">Uncharacterized protein</fullName>
    </submittedName>
</protein>
<dbReference type="Proteomes" id="UP000499080">
    <property type="component" value="Unassembled WGS sequence"/>
</dbReference>
<evidence type="ECO:0000313" key="2">
    <source>
        <dbReference type="EMBL" id="GBM52672.1"/>
    </source>
</evidence>
<evidence type="ECO:0000256" key="1">
    <source>
        <dbReference type="SAM" id="MobiDB-lite"/>
    </source>
</evidence>
<sequence>MCAAIIDAVMYIHKVSKRDYVWKFFMKQQGQHHLLAIKFNEVNWTCMWIERKKKVELYDRNQQGRLAKIRSKIPSEKSDIPSLPRRESDGRRGRIRCGSNNLGFQHKKGAIMYIKKGVGNSNFKTSELSQEIKTPP</sequence>